<reference evidence="3" key="1">
    <citation type="journal article" date="2023" name="Mol. Phylogenet. Evol.">
        <title>Genome-scale phylogeny and comparative genomics of the fungal order Sordariales.</title>
        <authorList>
            <person name="Hensen N."/>
            <person name="Bonometti L."/>
            <person name="Westerberg I."/>
            <person name="Brannstrom I.O."/>
            <person name="Guillou S."/>
            <person name="Cros-Aarteil S."/>
            <person name="Calhoun S."/>
            <person name="Haridas S."/>
            <person name="Kuo A."/>
            <person name="Mondo S."/>
            <person name="Pangilinan J."/>
            <person name="Riley R."/>
            <person name="LaButti K."/>
            <person name="Andreopoulos B."/>
            <person name="Lipzen A."/>
            <person name="Chen C."/>
            <person name="Yan M."/>
            <person name="Daum C."/>
            <person name="Ng V."/>
            <person name="Clum A."/>
            <person name="Steindorff A."/>
            <person name="Ohm R.A."/>
            <person name="Martin F."/>
            <person name="Silar P."/>
            <person name="Natvig D.O."/>
            <person name="Lalanne C."/>
            <person name="Gautier V."/>
            <person name="Ament-Velasquez S.L."/>
            <person name="Kruys A."/>
            <person name="Hutchinson M.I."/>
            <person name="Powell A.J."/>
            <person name="Barry K."/>
            <person name="Miller A.N."/>
            <person name="Grigoriev I.V."/>
            <person name="Debuchy R."/>
            <person name="Gladieux P."/>
            <person name="Hiltunen Thoren M."/>
            <person name="Johannesson H."/>
        </authorList>
    </citation>
    <scope>NUCLEOTIDE SEQUENCE</scope>
    <source>
        <strain evidence="3">PSN324</strain>
    </source>
</reference>
<dbReference type="Pfam" id="PF13193">
    <property type="entry name" value="AMP-binding_C"/>
    <property type="match status" value="1"/>
</dbReference>
<dbReference type="Gene3D" id="3.40.50.12780">
    <property type="entry name" value="N-terminal domain of ligase-like"/>
    <property type="match status" value="1"/>
</dbReference>
<dbReference type="Gene3D" id="3.30.300.30">
    <property type="match status" value="1"/>
</dbReference>
<dbReference type="Pfam" id="PF00501">
    <property type="entry name" value="AMP-binding"/>
    <property type="match status" value="1"/>
</dbReference>
<dbReference type="Proteomes" id="UP001321749">
    <property type="component" value="Unassembled WGS sequence"/>
</dbReference>
<dbReference type="InterPro" id="IPR045851">
    <property type="entry name" value="AMP-bd_C_sf"/>
</dbReference>
<feature type="domain" description="AMP-binding enzyme C-terminal" evidence="2">
    <location>
        <begin position="526"/>
        <end position="611"/>
    </location>
</feature>
<dbReference type="GO" id="GO:0016405">
    <property type="term" value="F:CoA-ligase activity"/>
    <property type="evidence" value="ECO:0007669"/>
    <property type="project" value="TreeGrafter"/>
</dbReference>
<evidence type="ECO:0000313" key="4">
    <source>
        <dbReference type="Proteomes" id="UP001321749"/>
    </source>
</evidence>
<evidence type="ECO:0000259" key="1">
    <source>
        <dbReference type="Pfam" id="PF00501"/>
    </source>
</evidence>
<gene>
    <name evidence="3" type="ORF">QBC42DRAFT_196769</name>
</gene>
<dbReference type="InterPro" id="IPR020845">
    <property type="entry name" value="AMP-binding_CS"/>
</dbReference>
<proteinExistence type="predicted"/>
<dbReference type="AlphaFoldDB" id="A0AAV9HV19"/>
<dbReference type="EMBL" id="MU864947">
    <property type="protein sequence ID" value="KAK4464591.1"/>
    <property type="molecule type" value="Genomic_DNA"/>
</dbReference>
<evidence type="ECO:0000313" key="3">
    <source>
        <dbReference type="EMBL" id="KAK4464591.1"/>
    </source>
</evidence>
<name>A0AAV9HV19_9PEZI</name>
<accession>A0AAV9HV19</accession>
<comment type="caution">
    <text evidence="3">The sequence shown here is derived from an EMBL/GenBank/DDBJ whole genome shotgun (WGS) entry which is preliminary data.</text>
</comment>
<keyword evidence="4" id="KW-1185">Reference proteome</keyword>
<dbReference type="InterPro" id="IPR000873">
    <property type="entry name" value="AMP-dep_synth/lig_dom"/>
</dbReference>
<dbReference type="PANTHER" id="PTHR24096">
    <property type="entry name" value="LONG-CHAIN-FATTY-ACID--COA LIGASE"/>
    <property type="match status" value="1"/>
</dbReference>
<dbReference type="GO" id="GO:0019748">
    <property type="term" value="P:secondary metabolic process"/>
    <property type="evidence" value="ECO:0007669"/>
    <property type="project" value="TreeGrafter"/>
</dbReference>
<feature type="domain" description="AMP-dependent synthetase/ligase" evidence="1">
    <location>
        <begin position="107"/>
        <end position="466"/>
    </location>
</feature>
<protein>
    <submittedName>
        <fullName evidence="3">Acyl-CoA synthetase /AMP-acid ligase II</fullName>
    </submittedName>
</protein>
<dbReference type="PANTHER" id="PTHR24096:SF295">
    <property type="entry name" value="ACETYL-COA SYNTHETASE-LIKE PROTEIN"/>
    <property type="match status" value="1"/>
</dbReference>
<evidence type="ECO:0000259" key="2">
    <source>
        <dbReference type="Pfam" id="PF13193"/>
    </source>
</evidence>
<dbReference type="InterPro" id="IPR042099">
    <property type="entry name" value="ANL_N_sf"/>
</dbReference>
<keyword evidence="3" id="KW-0436">Ligase</keyword>
<dbReference type="SUPFAM" id="SSF56801">
    <property type="entry name" value="Acetyl-CoA synthetase-like"/>
    <property type="match status" value="1"/>
</dbReference>
<dbReference type="InterPro" id="IPR025110">
    <property type="entry name" value="AMP-bd_C"/>
</dbReference>
<dbReference type="PROSITE" id="PS00455">
    <property type="entry name" value="AMP_BINDING"/>
    <property type="match status" value="1"/>
</dbReference>
<sequence length="641" mass="68290">MATGSVDPTYTGLAYSGAPPGEVPVTNAFSFAFSQPFQNENAFTPAAHRVPKIKPDQPIFIDDKTGRALTFGQIQKDALSIAAGLLSLGLDPNDIHKLPPTASCPQGAEIAPVVLIQLPNCLPFAPILLGTFASGLTATLVSPALTSDEIAWILQNARPRVIVTADACLAAMRSAISKQEDKEFFSGVPIYTVDPATEVYPSQVPAGPLSWRALLSSARPRAAPFPGSAAVARTAVILWSSGTSGRSKGVLLSHHALNFASASLWHDADYVPASGAPQKWLGYVPFYHVFGLCNVLLLGITAGARVYVMQQFNLKTMLEGVRKYGVTYLHMAPPVAVMLAKAPVVEEYAAKDGNGRSGFSTVVGAVTGGAPLGHEVVVQVYERCGFRVRLGYGLSETCSTALQRGLSADEMHGQAGDTGRPHWGVEVLISSGEGYATKPGEKTKAAGIDVEGEVLVRAPGLLSAYLPIGLFSGQKPDLSVTQEALTADGWFRTGDVGALCKEGRLRITDRLKELIKVRAYQVAPAELEAVLCSSDAVGDAGVVGVYDPDEATEWPKAYVVPRSGRENMSRSDLEKLAADLKALVEKRTAKYKWLVGGIVFIDQVPKSPSGKILRRVLKTGGKESQGIEIKLYEKKRRPAKL</sequence>
<organism evidence="3 4">
    <name type="scientific">Cladorrhinum samala</name>
    <dbReference type="NCBI Taxonomy" id="585594"/>
    <lineage>
        <taxon>Eukaryota</taxon>
        <taxon>Fungi</taxon>
        <taxon>Dikarya</taxon>
        <taxon>Ascomycota</taxon>
        <taxon>Pezizomycotina</taxon>
        <taxon>Sordariomycetes</taxon>
        <taxon>Sordariomycetidae</taxon>
        <taxon>Sordariales</taxon>
        <taxon>Podosporaceae</taxon>
        <taxon>Cladorrhinum</taxon>
    </lineage>
</organism>
<reference evidence="3" key="2">
    <citation type="submission" date="2023-06" db="EMBL/GenBank/DDBJ databases">
        <authorList>
            <consortium name="Lawrence Berkeley National Laboratory"/>
            <person name="Mondo S.J."/>
            <person name="Hensen N."/>
            <person name="Bonometti L."/>
            <person name="Westerberg I."/>
            <person name="Brannstrom I.O."/>
            <person name="Guillou S."/>
            <person name="Cros-Aarteil S."/>
            <person name="Calhoun S."/>
            <person name="Haridas S."/>
            <person name="Kuo A."/>
            <person name="Pangilinan J."/>
            <person name="Riley R."/>
            <person name="Labutti K."/>
            <person name="Andreopoulos B."/>
            <person name="Lipzen A."/>
            <person name="Chen C."/>
            <person name="Yanf M."/>
            <person name="Daum C."/>
            <person name="Ng V."/>
            <person name="Clum A."/>
            <person name="Steindorff A."/>
            <person name="Ohm R."/>
            <person name="Martin F."/>
            <person name="Silar P."/>
            <person name="Natvig D."/>
            <person name="Lalanne C."/>
            <person name="Gautier V."/>
            <person name="Ament-Velasquez S.L."/>
            <person name="Kruys A."/>
            <person name="Hutchinson M.I."/>
            <person name="Powell A.J."/>
            <person name="Barry K."/>
            <person name="Miller A.N."/>
            <person name="Grigoriev I.V."/>
            <person name="Debuchy R."/>
            <person name="Gladieux P."/>
            <person name="Thoren M.H."/>
            <person name="Johannesson H."/>
        </authorList>
    </citation>
    <scope>NUCLEOTIDE SEQUENCE</scope>
    <source>
        <strain evidence="3">PSN324</strain>
    </source>
</reference>